<name>A0ABD3FIK6_9STRA</name>
<feature type="region of interest" description="Disordered" evidence="11">
    <location>
        <begin position="626"/>
        <end position="650"/>
    </location>
</feature>
<organism evidence="14 15">
    <name type="scientific">Phytophthora oleae</name>
    <dbReference type="NCBI Taxonomy" id="2107226"/>
    <lineage>
        <taxon>Eukaryota</taxon>
        <taxon>Sar</taxon>
        <taxon>Stramenopiles</taxon>
        <taxon>Oomycota</taxon>
        <taxon>Peronosporomycetes</taxon>
        <taxon>Peronosporales</taxon>
        <taxon>Peronosporaceae</taxon>
        <taxon>Phytophthora</taxon>
    </lineage>
</organism>
<feature type="compositionally biased region" description="Basic and acidic residues" evidence="11">
    <location>
        <begin position="279"/>
        <end position="294"/>
    </location>
</feature>
<feature type="domain" description="tRNase Z endonuclease" evidence="13">
    <location>
        <begin position="42"/>
        <end position="73"/>
    </location>
</feature>
<keyword evidence="5" id="KW-0819">tRNA processing</keyword>
<dbReference type="EC" id="3.1.26.11" evidence="4"/>
<accession>A0ABD3FIK6</accession>
<dbReference type="InterPro" id="IPR001279">
    <property type="entry name" value="Metallo-B-lactamas"/>
</dbReference>
<evidence type="ECO:0000256" key="9">
    <source>
        <dbReference type="ARBA" id="ARBA00022801"/>
    </source>
</evidence>
<dbReference type="Proteomes" id="UP001632037">
    <property type="component" value="Unassembled WGS sequence"/>
</dbReference>
<dbReference type="GO" id="GO:0042781">
    <property type="term" value="F:3'-tRNA processing endoribonuclease activity"/>
    <property type="evidence" value="ECO:0007669"/>
    <property type="project" value="UniProtKB-EC"/>
</dbReference>
<dbReference type="InterPro" id="IPR047151">
    <property type="entry name" value="RNZ2-like"/>
</dbReference>
<keyword evidence="8" id="KW-0255">Endonuclease</keyword>
<evidence type="ECO:0000256" key="7">
    <source>
        <dbReference type="ARBA" id="ARBA00022723"/>
    </source>
</evidence>
<evidence type="ECO:0000256" key="2">
    <source>
        <dbReference type="ARBA" id="ARBA00001947"/>
    </source>
</evidence>
<evidence type="ECO:0000256" key="10">
    <source>
        <dbReference type="ARBA" id="ARBA00022833"/>
    </source>
</evidence>
<evidence type="ECO:0000256" key="11">
    <source>
        <dbReference type="SAM" id="MobiDB-lite"/>
    </source>
</evidence>
<comment type="cofactor">
    <cofactor evidence="2">
        <name>Zn(2+)</name>
        <dbReference type="ChEBI" id="CHEBI:29105"/>
    </cofactor>
</comment>
<dbReference type="Pfam" id="PF12706">
    <property type="entry name" value="Lactamase_B_2"/>
    <property type="match status" value="1"/>
</dbReference>
<feature type="compositionally biased region" description="Low complexity" evidence="11">
    <location>
        <begin position="630"/>
        <end position="643"/>
    </location>
</feature>
<keyword evidence="7" id="KW-0479">Metal-binding</keyword>
<reference evidence="14 15" key="1">
    <citation type="submission" date="2024-09" db="EMBL/GenBank/DDBJ databases">
        <title>Genome sequencing and assembly of Phytophthora oleae, isolate VK10A, causative agent of rot of olive drupes.</title>
        <authorList>
            <person name="Conti Taguali S."/>
            <person name="Riolo M."/>
            <person name="La Spada F."/>
            <person name="Cacciola S.O."/>
            <person name="Dionisio G."/>
        </authorList>
    </citation>
    <scope>NUCLEOTIDE SEQUENCE [LARGE SCALE GENOMIC DNA]</scope>
    <source>
        <strain evidence="14 15">VK10A</strain>
    </source>
</reference>
<sequence length="942" mass="105490">MSALRVSVTAEVVGTGSDGTEPSLLFSVQRQGLYSDDVKVLKRYLFNCGEGTQRLAGENGIKLSSLDAMYFTRFDVKSVSGIPGVIFALGSCGAATLKLYGPVGLRGFLSAIRSFVRRKYPQIQCIEIAEDSELHVDRDAEREIGDQIEYETWDEGVERSDQHGLIIPITLSIRGGSSSHGHVKPRRCVLCKKNSPKRNDQDTCTNASSSTRPSATKQVQYGRMKGDESDEHTQFREWLIRYYTEKVPAKLPYVDVVLNRYRGRYDDLKAQLHAKYGEFPDDERQSAHDSESFLKPELSSDSDSDADTAFDYANTPLDRKWLGNFYAANQPEKLTHVDRVLRQFSGREDTLKQMLLKKYGQNNGARTRDESIPRKKRKLQESSDVAQQKSKDDSIPKIYTSADNSEETPSEGRSSSLCYILQFQYAPYPVVWIIDCRTSDHIDDLERKFSITTKESVGNFCEPHLPSLVVHLSPAYVQALPRYKQWISSLYKSSLRPEQLVFNGAVLQSVARGAFSYAFVSSAKVAVQREIQIRNTGKKSVSKPTQTELTAVEDLTTFLEESSWSPETPCQRRIVQLVDTRKIEAHIAQSKLQFCLLSPKCAQLGFNYERTGWHLKVDACDDEDDGDNGSKAVVSSSPISASSLNEPPRSQVDVASSKKLIVLGTGSAAPSKLRASSGMYLELSGTNSADVSSMLVDCGEATFGQLWRQFGSDVSERIGSLRCIWISHNHADHHCGLVRVLYEYWYFQTHRKDGKDPQPIIVVAPLSVLSYVESWLPEFLCSDSDHRLIRLATCSDFNHPQHPLRHQLLTEIGYAVSSLTSVRVFHCYDSYGLVLTLQGGKKLVYSGDTKPCNDLVLAGMGAELLVHEATFDDSMEQDAAKKKHSTVSQALEIARRMRARQVVLTHFSQRYPSLPPPVSHNGKDYMNNVLCAYDGFVHPMPF</sequence>
<evidence type="ECO:0000256" key="1">
    <source>
        <dbReference type="ARBA" id="ARBA00000402"/>
    </source>
</evidence>
<dbReference type="InterPro" id="IPR027794">
    <property type="entry name" value="tRNase_Z_dom"/>
</dbReference>
<dbReference type="AlphaFoldDB" id="A0ABD3FIK6"/>
<evidence type="ECO:0000259" key="12">
    <source>
        <dbReference type="Pfam" id="PF12706"/>
    </source>
</evidence>
<comment type="caution">
    <text evidence="14">The sequence shown here is derived from an EMBL/GenBank/DDBJ whole genome shotgun (WGS) entry which is preliminary data.</text>
</comment>
<feature type="region of interest" description="Disordered" evidence="11">
    <location>
        <begin position="357"/>
        <end position="411"/>
    </location>
</feature>
<dbReference type="PANTHER" id="PTHR12553:SF49">
    <property type="entry name" value="ZINC PHOSPHODIESTERASE ELAC PROTEIN 2"/>
    <property type="match status" value="1"/>
</dbReference>
<dbReference type="SUPFAM" id="SSF56281">
    <property type="entry name" value="Metallo-hydrolase/oxidoreductase"/>
    <property type="match status" value="2"/>
</dbReference>
<evidence type="ECO:0000256" key="4">
    <source>
        <dbReference type="ARBA" id="ARBA00012477"/>
    </source>
</evidence>
<feature type="compositionally biased region" description="Polar residues" evidence="11">
    <location>
        <begin position="202"/>
        <end position="219"/>
    </location>
</feature>
<evidence type="ECO:0000256" key="8">
    <source>
        <dbReference type="ARBA" id="ARBA00022759"/>
    </source>
</evidence>
<keyword evidence="6" id="KW-0540">Nuclease</keyword>
<dbReference type="CDD" id="cd07718">
    <property type="entry name" value="RNaseZ_ELAC1_ELAC2-C-term-like_MBL-fold"/>
    <property type="match status" value="1"/>
</dbReference>
<evidence type="ECO:0000313" key="14">
    <source>
        <dbReference type="EMBL" id="KAL3666752.1"/>
    </source>
</evidence>
<dbReference type="Pfam" id="PF13691">
    <property type="entry name" value="Lactamase_B_4"/>
    <property type="match status" value="1"/>
</dbReference>
<comment type="similarity">
    <text evidence="3">Belongs to the RNase Z family.</text>
</comment>
<protein>
    <recommendedName>
        <fullName evidence="4">ribonuclease Z</fullName>
        <ecNumber evidence="4">3.1.26.11</ecNumber>
    </recommendedName>
</protein>
<feature type="region of interest" description="Disordered" evidence="11">
    <location>
        <begin position="194"/>
        <end position="228"/>
    </location>
</feature>
<comment type="catalytic activity">
    <reaction evidence="1">
        <text>Endonucleolytic cleavage of RNA, removing extra 3' nucleotides from tRNA precursor, generating 3' termini of tRNAs. A 3'-hydroxy group is left at the tRNA terminus and a 5'-phosphoryl group is left at the trailer molecule.</text>
        <dbReference type="EC" id="3.1.26.11"/>
    </reaction>
</comment>
<gene>
    <name evidence="14" type="ORF">V7S43_008374</name>
</gene>
<keyword evidence="15" id="KW-1185">Reference proteome</keyword>
<keyword evidence="10" id="KW-0862">Zinc</keyword>
<dbReference type="EMBL" id="JBIMZQ010000016">
    <property type="protein sequence ID" value="KAL3666752.1"/>
    <property type="molecule type" value="Genomic_DNA"/>
</dbReference>
<keyword evidence="9" id="KW-0378">Hydrolase</keyword>
<dbReference type="Gene3D" id="3.60.15.10">
    <property type="entry name" value="Ribonuclease Z/Hydroxyacylglutathione hydrolase-like"/>
    <property type="match status" value="3"/>
</dbReference>
<dbReference type="InterPro" id="IPR036866">
    <property type="entry name" value="RibonucZ/Hydroxyglut_hydro"/>
</dbReference>
<feature type="region of interest" description="Disordered" evidence="11">
    <location>
        <begin position="279"/>
        <end position="307"/>
    </location>
</feature>
<evidence type="ECO:0000259" key="13">
    <source>
        <dbReference type="Pfam" id="PF13691"/>
    </source>
</evidence>
<evidence type="ECO:0000256" key="5">
    <source>
        <dbReference type="ARBA" id="ARBA00022694"/>
    </source>
</evidence>
<evidence type="ECO:0000313" key="15">
    <source>
        <dbReference type="Proteomes" id="UP001632037"/>
    </source>
</evidence>
<evidence type="ECO:0000256" key="6">
    <source>
        <dbReference type="ARBA" id="ARBA00022722"/>
    </source>
</evidence>
<evidence type="ECO:0000256" key="3">
    <source>
        <dbReference type="ARBA" id="ARBA00007823"/>
    </source>
</evidence>
<proteinExistence type="inferred from homology"/>
<dbReference type="GO" id="GO:0046872">
    <property type="term" value="F:metal ion binding"/>
    <property type="evidence" value="ECO:0007669"/>
    <property type="project" value="UniProtKB-KW"/>
</dbReference>
<feature type="domain" description="Metallo-beta-lactamase" evidence="12">
    <location>
        <begin position="695"/>
        <end position="907"/>
    </location>
</feature>
<dbReference type="PANTHER" id="PTHR12553">
    <property type="entry name" value="ZINC PHOSPHODIESTERASE ELAC PROTEIN 2"/>
    <property type="match status" value="1"/>
</dbReference>